<comment type="caution">
    <text evidence="1">The sequence shown here is derived from an EMBL/GenBank/DDBJ whole genome shotgun (WGS) entry which is preliminary data.</text>
</comment>
<reference evidence="1 2" key="1">
    <citation type="submission" date="2018-06" db="EMBL/GenBank/DDBJ databases">
        <title>Genomic Encyclopedia of Type Strains, Phase III (KMG-III): the genomes of soil and plant-associated and newly described type strains.</title>
        <authorList>
            <person name="Whitman W."/>
        </authorList>
    </citation>
    <scope>NUCLEOTIDE SEQUENCE [LARGE SCALE GENOMIC DNA]</scope>
    <source>
        <strain evidence="1 2">CGMCC 1.8979</strain>
    </source>
</reference>
<organism evidence="1 2">
    <name type="scientific">Paranoxybacillus vitaminiphilus</name>
    <dbReference type="NCBI Taxonomy" id="581036"/>
    <lineage>
        <taxon>Bacteria</taxon>
        <taxon>Bacillati</taxon>
        <taxon>Bacillota</taxon>
        <taxon>Bacilli</taxon>
        <taxon>Bacillales</taxon>
        <taxon>Anoxybacillaceae</taxon>
        <taxon>Paranoxybacillus</taxon>
    </lineage>
</organism>
<evidence type="ECO:0000313" key="2">
    <source>
        <dbReference type="Proteomes" id="UP000248555"/>
    </source>
</evidence>
<dbReference type="Proteomes" id="UP000248555">
    <property type="component" value="Unassembled WGS sequence"/>
</dbReference>
<proteinExistence type="predicted"/>
<dbReference type="Pfam" id="PF07293">
    <property type="entry name" value="DUF1450"/>
    <property type="match status" value="1"/>
</dbReference>
<dbReference type="AlphaFoldDB" id="A0A327YCS8"/>
<dbReference type="InterPro" id="IPR009910">
    <property type="entry name" value="DUF1450"/>
</dbReference>
<gene>
    <name evidence="1" type="ORF">B0I26_10875</name>
</gene>
<evidence type="ECO:0000313" key="1">
    <source>
        <dbReference type="EMBL" id="RAK18900.1"/>
    </source>
</evidence>
<dbReference type="EMBL" id="QLMH01000008">
    <property type="protein sequence ID" value="RAK18900.1"/>
    <property type="molecule type" value="Genomic_DNA"/>
</dbReference>
<dbReference type="RefSeq" id="WP_111645433.1">
    <property type="nucleotide sequence ID" value="NZ_QLMH01000008.1"/>
</dbReference>
<sequence length="86" mass="10453">MEKIYFCRENGFETKKLYKFLKSIYKEIKIKRKDCLGKCKICKNCPFVLIDGEVVKGTTVDELYYEVNHRISEEWWKFRGNRCSRK</sequence>
<accession>A0A327YCS8</accession>
<keyword evidence="2" id="KW-1185">Reference proteome</keyword>
<dbReference type="OrthoDB" id="2972571at2"/>
<protein>
    <submittedName>
        <fullName evidence="1">Uncharacterized protein DUF1450</fullName>
    </submittedName>
</protein>
<name>A0A327YCS8_9BACL</name>